<evidence type="ECO:0000259" key="1">
    <source>
        <dbReference type="Pfam" id="PF05729"/>
    </source>
</evidence>
<dbReference type="EMBL" id="JAIWYP010000011">
    <property type="protein sequence ID" value="KAH3734586.1"/>
    <property type="molecule type" value="Genomic_DNA"/>
</dbReference>
<keyword evidence="3" id="KW-1185">Reference proteome</keyword>
<dbReference type="Proteomes" id="UP000828390">
    <property type="component" value="Unassembled WGS sequence"/>
</dbReference>
<dbReference type="PANTHER" id="PTHR46312:SF2">
    <property type="entry name" value="NUCLEOTIDE-BINDING OLIGOMERIZATION DOMAIN-CONTAINING PROTEIN 2-LIKE"/>
    <property type="match status" value="1"/>
</dbReference>
<dbReference type="InterPro" id="IPR027417">
    <property type="entry name" value="P-loop_NTPase"/>
</dbReference>
<evidence type="ECO:0000313" key="3">
    <source>
        <dbReference type="Proteomes" id="UP000828390"/>
    </source>
</evidence>
<proteinExistence type="predicted"/>
<reference evidence="2" key="1">
    <citation type="journal article" date="2019" name="bioRxiv">
        <title>The Genome of the Zebra Mussel, Dreissena polymorpha: A Resource for Invasive Species Research.</title>
        <authorList>
            <person name="McCartney M.A."/>
            <person name="Auch B."/>
            <person name="Kono T."/>
            <person name="Mallez S."/>
            <person name="Zhang Y."/>
            <person name="Obille A."/>
            <person name="Becker A."/>
            <person name="Abrahante J.E."/>
            <person name="Garbe J."/>
            <person name="Badalamenti J.P."/>
            <person name="Herman A."/>
            <person name="Mangelson H."/>
            <person name="Liachko I."/>
            <person name="Sullivan S."/>
            <person name="Sone E.D."/>
            <person name="Koren S."/>
            <person name="Silverstein K.A.T."/>
            <person name="Beckman K.B."/>
            <person name="Gohl D.M."/>
        </authorList>
    </citation>
    <scope>NUCLEOTIDE SEQUENCE</scope>
    <source>
        <strain evidence="2">Duluth1</strain>
        <tissue evidence="2">Whole animal</tissue>
    </source>
</reference>
<dbReference type="PANTHER" id="PTHR46312">
    <property type="entry name" value="NACHT DOMAIN-CONTAINING PROTEIN"/>
    <property type="match status" value="1"/>
</dbReference>
<feature type="domain" description="NACHT" evidence="1">
    <location>
        <begin position="80"/>
        <end position="244"/>
    </location>
</feature>
<dbReference type="Gene3D" id="3.40.50.300">
    <property type="entry name" value="P-loop containing nucleotide triphosphate hydrolases"/>
    <property type="match status" value="1"/>
</dbReference>
<dbReference type="InterPro" id="IPR007111">
    <property type="entry name" value="NACHT_NTPase"/>
</dbReference>
<sequence>MQFLTAITLVKLLKEHYGKRLSHISLSPLMPGSGKCILDDVYVSPKICSVDINPMGKRKNVYQIGSYEELFYSSNKLNRKIFIQGEPGCGKSTFTAKMVLDWCIASNAATQETQRRRFMDIEKLKIFKFIFYISLRDSGDQNEVVEMMKDQIIRKLFSTAKHEQACKLIETIMTTEECLVILDGWDEWTDPHCKEPVPVLVESYQHCTVLTTTRVWKMKSRYMKDSDIGTLLELEGVLDPRELSEVLLSRLVGEEELYEKRAKFHFFITQHNFNQLIVSPVMLSVMVCSWIDEIHVKGSLCEIYSVLLECLFKKAAEEDTCISDPLQLSCLENKVCLQTNIEHLKCLSKTAFCLLFSDCRERSVVFTDKELSKFMSKQEKAFALKTGIITERECSTLTKESSTLCFFHKSVQEFLAAIHIAINSSVIQEDIARYLNVFPDAYLYIAQVFISLCGLNVIAASELSGLMDEHNDFFLSGFQKIICDGYKEAKSNEHDDSDINLKLSIFYFADHFNTDNLRKILMKNTSNVRFLHVIPVDTERSAPTYRRIYRSDDSDTSDTEKDKGTRDYFFDLDQIDVHEIVRASSHCLEHLEGVDEIPIDLLSKCKKLKQ</sequence>
<gene>
    <name evidence="2" type="ORF">DPMN_041025</name>
</gene>
<protein>
    <recommendedName>
        <fullName evidence="1">NACHT domain-containing protein</fullName>
    </recommendedName>
</protein>
<comment type="caution">
    <text evidence="2">The sequence shown here is derived from an EMBL/GenBank/DDBJ whole genome shotgun (WGS) entry which is preliminary data.</text>
</comment>
<accession>A0A9D4CYM5</accession>
<name>A0A9D4CYM5_DREPO</name>
<dbReference type="AlphaFoldDB" id="A0A9D4CYM5"/>
<organism evidence="2 3">
    <name type="scientific">Dreissena polymorpha</name>
    <name type="common">Zebra mussel</name>
    <name type="synonym">Mytilus polymorpha</name>
    <dbReference type="NCBI Taxonomy" id="45954"/>
    <lineage>
        <taxon>Eukaryota</taxon>
        <taxon>Metazoa</taxon>
        <taxon>Spiralia</taxon>
        <taxon>Lophotrochozoa</taxon>
        <taxon>Mollusca</taxon>
        <taxon>Bivalvia</taxon>
        <taxon>Autobranchia</taxon>
        <taxon>Heteroconchia</taxon>
        <taxon>Euheterodonta</taxon>
        <taxon>Imparidentia</taxon>
        <taxon>Neoheterodontei</taxon>
        <taxon>Myida</taxon>
        <taxon>Dreissenoidea</taxon>
        <taxon>Dreissenidae</taxon>
        <taxon>Dreissena</taxon>
    </lineage>
</organism>
<evidence type="ECO:0000313" key="2">
    <source>
        <dbReference type="EMBL" id="KAH3734586.1"/>
    </source>
</evidence>
<dbReference type="SUPFAM" id="SSF52540">
    <property type="entry name" value="P-loop containing nucleoside triphosphate hydrolases"/>
    <property type="match status" value="1"/>
</dbReference>
<reference evidence="2" key="2">
    <citation type="submission" date="2020-11" db="EMBL/GenBank/DDBJ databases">
        <authorList>
            <person name="McCartney M.A."/>
            <person name="Auch B."/>
            <person name="Kono T."/>
            <person name="Mallez S."/>
            <person name="Becker A."/>
            <person name="Gohl D.M."/>
            <person name="Silverstein K.A.T."/>
            <person name="Koren S."/>
            <person name="Bechman K.B."/>
            <person name="Herman A."/>
            <person name="Abrahante J.E."/>
            <person name="Garbe J."/>
        </authorList>
    </citation>
    <scope>NUCLEOTIDE SEQUENCE</scope>
    <source>
        <strain evidence="2">Duluth1</strain>
        <tissue evidence="2">Whole animal</tissue>
    </source>
</reference>
<dbReference type="Pfam" id="PF05729">
    <property type="entry name" value="NACHT"/>
    <property type="match status" value="1"/>
</dbReference>